<reference evidence="2" key="1">
    <citation type="submission" date="2012-04" db="EMBL/GenBank/DDBJ databases">
        <title>The Genome Sequence of Fusarium oxysporum melonis.</title>
        <authorList>
            <consortium name="The Broad Institute Genome Sequencing Platform"/>
            <person name="Ma L.-J."/>
            <person name="Gale L.R."/>
            <person name="Schwartz D.C."/>
            <person name="Zhou S."/>
            <person name="Corby-Kistler H."/>
            <person name="Young S.K."/>
            <person name="Zeng Q."/>
            <person name="Gargeya S."/>
            <person name="Fitzgerald M."/>
            <person name="Haas B."/>
            <person name="Abouelleil A."/>
            <person name="Alvarado L."/>
            <person name="Arachchi H.M."/>
            <person name="Berlin A."/>
            <person name="Brown A."/>
            <person name="Chapman S.B."/>
            <person name="Chen Z."/>
            <person name="Dunbar C."/>
            <person name="Freedman E."/>
            <person name="Gearin G."/>
            <person name="Goldberg J."/>
            <person name="Griggs A."/>
            <person name="Gujja S."/>
            <person name="Heiman D."/>
            <person name="Howarth C."/>
            <person name="Larson L."/>
            <person name="Lui A."/>
            <person name="MacDonald P.J.P."/>
            <person name="Montmayeur A."/>
            <person name="Murphy C."/>
            <person name="Neiman D."/>
            <person name="Pearson M."/>
            <person name="Priest M."/>
            <person name="Roberts A."/>
            <person name="Saif S."/>
            <person name="Shea T."/>
            <person name="Shenoy N."/>
            <person name="Sisk P."/>
            <person name="Stolte C."/>
            <person name="Sykes S."/>
            <person name="Wortman J."/>
            <person name="Nusbaum C."/>
            <person name="Birren B."/>
        </authorList>
    </citation>
    <scope>NUCLEOTIDE SEQUENCE</scope>
    <source>
        <strain evidence="2">26406</strain>
    </source>
</reference>
<dbReference type="EMBL" id="JH659447">
    <property type="protein sequence ID" value="EXK24830.1"/>
    <property type="molecule type" value="Genomic_DNA"/>
</dbReference>
<dbReference type="AlphaFoldDB" id="W9Z0A0"/>
<sequence length="90" mass="10581">MIPVWKRHVGGSEKNRTSRARPKLTTSSIRSVTLLLKAQPKQQVIFFTYWSRWSNTMVSSQRKSNALLEGWWKKLRICSSTRTRTARLLF</sequence>
<reference evidence="2" key="2">
    <citation type="submission" date="2012-05" db="EMBL/GenBank/DDBJ databases">
        <title>Annotation of the Genome Sequence of Fusarium oxysporum f. sp. melonis 26406.</title>
        <authorList>
            <consortium name="The Broad Institute Genomics Platform"/>
            <person name="Ma L.-J."/>
            <person name="Corby-Kistler H."/>
            <person name="Broz K."/>
            <person name="Gale L.R."/>
            <person name="Jonkers W."/>
            <person name="O'Donnell K."/>
            <person name="Ploetz R."/>
            <person name="Steinberg C."/>
            <person name="Schwartz D.C."/>
            <person name="VanEtten H."/>
            <person name="Zhou S."/>
            <person name="Young S.K."/>
            <person name="Zeng Q."/>
            <person name="Gargeya S."/>
            <person name="Fitzgerald M."/>
            <person name="Abouelleil A."/>
            <person name="Alvarado L."/>
            <person name="Chapman S.B."/>
            <person name="Gainer-Dewar J."/>
            <person name="Goldberg J."/>
            <person name="Griggs A."/>
            <person name="Gujja S."/>
            <person name="Hansen M."/>
            <person name="Howarth C."/>
            <person name="Imamovic A."/>
            <person name="Ireland A."/>
            <person name="Larimer J."/>
            <person name="McCowan C."/>
            <person name="Murphy C."/>
            <person name="Pearson M."/>
            <person name="Poon T.W."/>
            <person name="Priest M."/>
            <person name="Roberts A."/>
            <person name="Saif S."/>
            <person name="Shea T."/>
            <person name="Sykes S."/>
            <person name="Wortman J."/>
            <person name="Nusbaum C."/>
            <person name="Birren B."/>
        </authorList>
    </citation>
    <scope>NUCLEOTIDE SEQUENCE</scope>
    <source>
        <strain evidence="2">26406</strain>
    </source>
</reference>
<protein>
    <submittedName>
        <fullName evidence="2">Uncharacterized protein</fullName>
    </submittedName>
</protein>
<name>W9Z0A0_FUSOX</name>
<proteinExistence type="predicted"/>
<dbReference type="VEuPathDB" id="FungiDB:FOMG_18479"/>
<dbReference type="HOGENOM" id="CLU_2440948_0_0_1"/>
<evidence type="ECO:0000256" key="1">
    <source>
        <dbReference type="SAM" id="MobiDB-lite"/>
    </source>
</evidence>
<accession>W9Z0A0</accession>
<organism evidence="2">
    <name type="scientific">Fusarium oxysporum f. sp. melonis 26406</name>
    <dbReference type="NCBI Taxonomy" id="1089452"/>
    <lineage>
        <taxon>Eukaryota</taxon>
        <taxon>Fungi</taxon>
        <taxon>Dikarya</taxon>
        <taxon>Ascomycota</taxon>
        <taxon>Pezizomycotina</taxon>
        <taxon>Sordariomycetes</taxon>
        <taxon>Hypocreomycetidae</taxon>
        <taxon>Hypocreales</taxon>
        <taxon>Nectriaceae</taxon>
        <taxon>Fusarium</taxon>
        <taxon>Fusarium oxysporum species complex</taxon>
    </lineage>
</organism>
<gene>
    <name evidence="2" type="ORF">FOMG_18479</name>
</gene>
<dbReference type="Proteomes" id="UP000030703">
    <property type="component" value="Unassembled WGS sequence"/>
</dbReference>
<feature type="region of interest" description="Disordered" evidence="1">
    <location>
        <begin position="1"/>
        <end position="24"/>
    </location>
</feature>
<evidence type="ECO:0000313" key="2">
    <source>
        <dbReference type="EMBL" id="EXK24830.1"/>
    </source>
</evidence>